<feature type="chain" id="PRO_5047375739" evidence="1">
    <location>
        <begin position="32"/>
        <end position="53"/>
    </location>
</feature>
<evidence type="ECO:0000256" key="1">
    <source>
        <dbReference type="SAM" id="SignalP"/>
    </source>
</evidence>
<accession>A0ABU2JDS2</accession>
<gene>
    <name evidence="2" type="ORF">RM423_15770</name>
</gene>
<dbReference type="Proteomes" id="UP001183176">
    <property type="component" value="Unassembled WGS sequence"/>
</dbReference>
<keyword evidence="1" id="KW-0732">Signal</keyword>
<evidence type="ECO:0000313" key="3">
    <source>
        <dbReference type="Proteomes" id="UP001183176"/>
    </source>
</evidence>
<dbReference type="RefSeq" id="WP_311424027.1">
    <property type="nucleotide sequence ID" value="NZ_JAVREH010000023.1"/>
</dbReference>
<comment type="caution">
    <text evidence="2">The sequence shown here is derived from an EMBL/GenBank/DDBJ whole genome shotgun (WGS) entry which is preliminary data.</text>
</comment>
<reference evidence="3" key="1">
    <citation type="submission" date="2023-07" db="EMBL/GenBank/DDBJ databases">
        <title>30 novel species of actinomycetes from the DSMZ collection.</title>
        <authorList>
            <person name="Nouioui I."/>
        </authorList>
    </citation>
    <scope>NUCLEOTIDE SEQUENCE [LARGE SCALE GENOMIC DNA]</scope>
    <source>
        <strain evidence="3">DSM 44399</strain>
    </source>
</reference>
<organism evidence="2 3">
    <name type="scientific">Jatrophihabitans lederbergiae</name>
    <dbReference type="NCBI Taxonomy" id="3075547"/>
    <lineage>
        <taxon>Bacteria</taxon>
        <taxon>Bacillati</taxon>
        <taxon>Actinomycetota</taxon>
        <taxon>Actinomycetes</taxon>
        <taxon>Jatrophihabitantales</taxon>
        <taxon>Jatrophihabitantaceae</taxon>
        <taxon>Jatrophihabitans</taxon>
    </lineage>
</organism>
<sequence>MVRSISRWAAASAVLLAGLLATVGLTSPAGAADAPALIRAAHFSPDTRGSTST</sequence>
<proteinExistence type="predicted"/>
<evidence type="ECO:0000313" key="2">
    <source>
        <dbReference type="EMBL" id="MDT0262854.1"/>
    </source>
</evidence>
<dbReference type="EMBL" id="JAVREH010000023">
    <property type="protein sequence ID" value="MDT0262854.1"/>
    <property type="molecule type" value="Genomic_DNA"/>
</dbReference>
<name>A0ABU2JDS2_9ACTN</name>
<keyword evidence="3" id="KW-1185">Reference proteome</keyword>
<protein>
    <submittedName>
        <fullName evidence="2">Uncharacterized protein</fullName>
    </submittedName>
</protein>
<feature type="signal peptide" evidence="1">
    <location>
        <begin position="1"/>
        <end position="31"/>
    </location>
</feature>